<keyword evidence="9" id="KW-1185">Reference proteome</keyword>
<reference evidence="8" key="1">
    <citation type="submission" date="2023-07" db="EMBL/GenBank/DDBJ databases">
        <title>draft genome sequence of fig (Ficus carica).</title>
        <authorList>
            <person name="Takahashi T."/>
            <person name="Nishimura K."/>
        </authorList>
    </citation>
    <scope>NUCLEOTIDE SEQUENCE</scope>
</reference>
<comment type="similarity">
    <text evidence="2">Belongs to the cytochrome P450 family.</text>
</comment>
<comment type="cofactor">
    <cofactor evidence="1">
        <name>heme</name>
        <dbReference type="ChEBI" id="CHEBI:30413"/>
    </cofactor>
</comment>
<dbReference type="GO" id="GO:0020037">
    <property type="term" value="F:heme binding"/>
    <property type="evidence" value="ECO:0007669"/>
    <property type="project" value="InterPro"/>
</dbReference>
<evidence type="ECO:0000313" key="8">
    <source>
        <dbReference type="EMBL" id="GMN40873.1"/>
    </source>
</evidence>
<protein>
    <submittedName>
        <fullName evidence="8">Uncharacterized protein</fullName>
    </submittedName>
</protein>
<dbReference type="EMBL" id="BTGU01000012">
    <property type="protein sequence ID" value="GMN40873.1"/>
    <property type="molecule type" value="Genomic_DNA"/>
</dbReference>
<keyword evidence="5" id="KW-0560">Oxidoreductase</keyword>
<proteinExistence type="inferred from homology"/>
<comment type="caution">
    <text evidence="8">The sequence shown here is derived from an EMBL/GenBank/DDBJ whole genome shotgun (WGS) entry which is preliminary data.</text>
</comment>
<dbReference type="InterPro" id="IPR036396">
    <property type="entry name" value="Cyt_P450_sf"/>
</dbReference>
<evidence type="ECO:0000256" key="4">
    <source>
        <dbReference type="ARBA" id="ARBA00022723"/>
    </source>
</evidence>
<evidence type="ECO:0000256" key="2">
    <source>
        <dbReference type="ARBA" id="ARBA00010617"/>
    </source>
</evidence>
<keyword evidence="7" id="KW-0503">Monooxygenase</keyword>
<evidence type="ECO:0000256" key="6">
    <source>
        <dbReference type="ARBA" id="ARBA00023004"/>
    </source>
</evidence>
<gene>
    <name evidence="8" type="ORF">TIFTF001_010112</name>
</gene>
<evidence type="ECO:0000256" key="5">
    <source>
        <dbReference type="ARBA" id="ARBA00023002"/>
    </source>
</evidence>
<name>A0AA88A831_FICCA</name>
<dbReference type="GO" id="GO:0005506">
    <property type="term" value="F:iron ion binding"/>
    <property type="evidence" value="ECO:0007669"/>
    <property type="project" value="InterPro"/>
</dbReference>
<keyword evidence="3" id="KW-0349">Heme</keyword>
<accession>A0AA88A831</accession>
<evidence type="ECO:0000256" key="1">
    <source>
        <dbReference type="ARBA" id="ARBA00001971"/>
    </source>
</evidence>
<dbReference type="PANTHER" id="PTHR24296">
    <property type="entry name" value="CYTOCHROME P450"/>
    <property type="match status" value="1"/>
</dbReference>
<sequence length="109" mass="12269">MLRDFSTSAFKTNSVKLARVVSEAAISNQVVDLKAMFMKSTLETVFKIILGVELDSMCGSDEEATRFSDVFDEASAITLFRYVDTFWKIKKFLNIGSEAVLRKNIKTGR</sequence>
<dbReference type="Gene3D" id="1.10.630.10">
    <property type="entry name" value="Cytochrome P450"/>
    <property type="match status" value="1"/>
</dbReference>
<keyword evidence="6" id="KW-0408">Iron</keyword>
<keyword evidence="4" id="KW-0479">Metal-binding</keyword>
<organism evidence="8 9">
    <name type="scientific">Ficus carica</name>
    <name type="common">Common fig</name>
    <dbReference type="NCBI Taxonomy" id="3494"/>
    <lineage>
        <taxon>Eukaryota</taxon>
        <taxon>Viridiplantae</taxon>
        <taxon>Streptophyta</taxon>
        <taxon>Embryophyta</taxon>
        <taxon>Tracheophyta</taxon>
        <taxon>Spermatophyta</taxon>
        <taxon>Magnoliopsida</taxon>
        <taxon>eudicotyledons</taxon>
        <taxon>Gunneridae</taxon>
        <taxon>Pentapetalae</taxon>
        <taxon>rosids</taxon>
        <taxon>fabids</taxon>
        <taxon>Rosales</taxon>
        <taxon>Moraceae</taxon>
        <taxon>Ficeae</taxon>
        <taxon>Ficus</taxon>
    </lineage>
</organism>
<evidence type="ECO:0000256" key="7">
    <source>
        <dbReference type="ARBA" id="ARBA00023033"/>
    </source>
</evidence>
<evidence type="ECO:0000313" key="9">
    <source>
        <dbReference type="Proteomes" id="UP001187192"/>
    </source>
</evidence>
<dbReference type="AlphaFoldDB" id="A0AA88A831"/>
<dbReference type="SUPFAM" id="SSF48264">
    <property type="entry name" value="Cytochrome P450"/>
    <property type="match status" value="1"/>
</dbReference>
<dbReference type="Proteomes" id="UP001187192">
    <property type="component" value="Unassembled WGS sequence"/>
</dbReference>
<evidence type="ECO:0000256" key="3">
    <source>
        <dbReference type="ARBA" id="ARBA00022617"/>
    </source>
</evidence>
<dbReference type="GO" id="GO:0016705">
    <property type="term" value="F:oxidoreductase activity, acting on paired donors, with incorporation or reduction of molecular oxygen"/>
    <property type="evidence" value="ECO:0007669"/>
    <property type="project" value="InterPro"/>
</dbReference>
<dbReference type="GO" id="GO:0004497">
    <property type="term" value="F:monooxygenase activity"/>
    <property type="evidence" value="ECO:0007669"/>
    <property type="project" value="UniProtKB-KW"/>
</dbReference>